<evidence type="ECO:0000256" key="1">
    <source>
        <dbReference type="ARBA" id="ARBA00009820"/>
    </source>
</evidence>
<dbReference type="STRING" id="1799789.AX660_03760"/>
<dbReference type="RefSeq" id="WP_068382445.1">
    <property type="nucleotide sequence ID" value="NZ_LSNE01000020.1"/>
</dbReference>
<reference evidence="4" key="1">
    <citation type="submission" date="2016-02" db="EMBL/GenBank/DDBJ databases">
        <authorList>
            <person name="Schultz-Johansen M."/>
            <person name="Glaring M.A."/>
            <person name="Bech P.K."/>
            <person name="Stougaard P."/>
        </authorList>
    </citation>
    <scope>NUCLEOTIDE SEQUENCE [LARGE SCALE GENOMIC DNA]</scope>
    <source>
        <strain evidence="4">S66</strain>
    </source>
</reference>
<dbReference type="InterPro" id="IPR011659">
    <property type="entry name" value="WD40"/>
</dbReference>
<dbReference type="Proteomes" id="UP000070299">
    <property type="component" value="Unassembled WGS sequence"/>
</dbReference>
<accession>A0A148KKT4</accession>
<sequence>MKKYLFMIIAVMNIMGCGSGGTDNSGGSPPPTVAVSSIEIAPTELVLNTGDSAQLNATLKDQNGQILLGRAVTWSSADVTKLLVAANGHVQALAAGDIEISASAEGKTAKLNIVVLANEIPQTVDSVVLNTNAEYLPEGSRLQLQVIAYDSAGGVVEGRGTSWLSTNPDIASVSAAGLVTILKPGNTLIKVKIDGKEAFCSIEGFGEYSFDLLYGAADVGTAPVLYSVDINLPNASPELVFPVGKKAGHGTPSPDGSKIAFVVNLSTSPWDTKILIADRNGDNHRELVSMPARNGEPAWSPDGSRIAFSSWVFGEGAHIWLINVDGSGLVNLTADQIGNIGFASPSWSPLLADNQRRIAYSLTRDGYGYIGSMKDDGSDKQQLTFEDDYFDDQPDWSPDGSTLVFARSGAAVFGDLYLVSSTGGLGRSLMLAPLAFTQHSPKWSPDGKLIAFVSKHDSDDYEQIWTIGADGTRLAKRSNEDKYLSDPNWIKKNS</sequence>
<dbReference type="Gene3D" id="2.120.10.30">
    <property type="entry name" value="TolB, C-terminal domain"/>
    <property type="match status" value="2"/>
</dbReference>
<dbReference type="InterPro" id="IPR011042">
    <property type="entry name" value="6-blade_b-propeller_TolB-like"/>
</dbReference>
<protein>
    <recommendedName>
        <fullName evidence="2">BIG2 domain-containing protein</fullName>
    </recommendedName>
</protein>
<evidence type="ECO:0000313" key="3">
    <source>
        <dbReference type="EMBL" id="KXI26890.1"/>
    </source>
</evidence>
<dbReference type="EMBL" id="LSNE01000020">
    <property type="protein sequence ID" value="KXI26890.1"/>
    <property type="molecule type" value="Genomic_DNA"/>
</dbReference>
<keyword evidence="4" id="KW-1185">Reference proteome</keyword>
<dbReference type="PANTHER" id="PTHR36842:SF1">
    <property type="entry name" value="PROTEIN TOLB"/>
    <property type="match status" value="1"/>
</dbReference>
<dbReference type="InterPro" id="IPR003343">
    <property type="entry name" value="Big_2"/>
</dbReference>
<feature type="domain" description="BIG2" evidence="2">
    <location>
        <begin position="123"/>
        <end position="203"/>
    </location>
</feature>
<dbReference type="InterPro" id="IPR008964">
    <property type="entry name" value="Invasin/intimin_cell_adhesion"/>
</dbReference>
<name>A0A148KKT4_9ALTE</name>
<dbReference type="Pfam" id="PF07676">
    <property type="entry name" value="PD40"/>
    <property type="match status" value="3"/>
</dbReference>
<gene>
    <name evidence="3" type="ORF">AX660_03760</name>
</gene>
<dbReference type="AlphaFoldDB" id="A0A148KKT4"/>
<dbReference type="SUPFAM" id="SSF69304">
    <property type="entry name" value="Tricorn protease N-terminal domain"/>
    <property type="match status" value="1"/>
</dbReference>
<evidence type="ECO:0000313" key="4">
    <source>
        <dbReference type="Proteomes" id="UP000070299"/>
    </source>
</evidence>
<dbReference type="PANTHER" id="PTHR36842">
    <property type="entry name" value="PROTEIN TOLB HOMOLOG"/>
    <property type="match status" value="1"/>
</dbReference>
<dbReference type="SMART" id="SM00635">
    <property type="entry name" value="BID_2"/>
    <property type="match status" value="2"/>
</dbReference>
<comment type="similarity">
    <text evidence="1">Belongs to the TolB family.</text>
</comment>
<dbReference type="Pfam" id="PF02368">
    <property type="entry name" value="Big_2"/>
    <property type="match status" value="2"/>
</dbReference>
<feature type="domain" description="BIG2" evidence="2">
    <location>
        <begin position="34"/>
        <end position="114"/>
    </location>
</feature>
<proteinExistence type="inferred from homology"/>
<organism evidence="3 4">
    <name type="scientific">Paraglaciecola hydrolytica</name>
    <dbReference type="NCBI Taxonomy" id="1799789"/>
    <lineage>
        <taxon>Bacteria</taxon>
        <taxon>Pseudomonadati</taxon>
        <taxon>Pseudomonadota</taxon>
        <taxon>Gammaproteobacteria</taxon>
        <taxon>Alteromonadales</taxon>
        <taxon>Alteromonadaceae</taxon>
        <taxon>Paraglaciecola</taxon>
    </lineage>
</organism>
<dbReference type="OrthoDB" id="9812921at2"/>
<comment type="caution">
    <text evidence="3">The sequence shown here is derived from an EMBL/GenBank/DDBJ whole genome shotgun (WGS) entry which is preliminary data.</text>
</comment>
<dbReference type="Gene3D" id="2.60.40.1080">
    <property type="match status" value="2"/>
</dbReference>
<dbReference type="SUPFAM" id="SSF49373">
    <property type="entry name" value="Invasin/intimin cell-adhesion fragments"/>
    <property type="match status" value="2"/>
</dbReference>
<evidence type="ECO:0000259" key="2">
    <source>
        <dbReference type="SMART" id="SM00635"/>
    </source>
</evidence>